<proteinExistence type="predicted"/>
<protein>
    <submittedName>
        <fullName evidence="1">Uncharacterized protein</fullName>
    </submittedName>
</protein>
<evidence type="ECO:0000313" key="1">
    <source>
        <dbReference type="EMBL" id="DAE05976.1"/>
    </source>
</evidence>
<name>A0A8S5PH19_9CAUD</name>
<sequence>MLRQVVPVRGSIVGHCYYDATERDLSVGAEDKAEGFRAGDVAKYISLGNQSSAVLYIRMLMPHYARIVEAYLDLWCVVAGNNGVRAVFASVDGLTPVVLLSDQIDEMWRRLYGKSDSIKAENGRIRIAGLNMKPVIPERTRESELMALVLAFDTPPQGFRLERLNLLLGTEILI</sequence>
<reference evidence="1" key="1">
    <citation type="journal article" date="2021" name="Proc. Natl. Acad. Sci. U.S.A.">
        <title>A Catalog of Tens of Thousands of Viruses from Human Metagenomes Reveals Hidden Associations with Chronic Diseases.</title>
        <authorList>
            <person name="Tisza M.J."/>
            <person name="Buck C.B."/>
        </authorList>
    </citation>
    <scope>NUCLEOTIDE SEQUENCE</scope>
    <source>
        <strain evidence="1">CtNYa18</strain>
    </source>
</reference>
<accession>A0A8S5PH19</accession>
<dbReference type="EMBL" id="BK015422">
    <property type="protein sequence ID" value="DAE05976.1"/>
    <property type="molecule type" value="Genomic_DNA"/>
</dbReference>
<organism evidence="1">
    <name type="scientific">Myoviridae sp. ctNYa18</name>
    <dbReference type="NCBI Taxonomy" id="2825090"/>
    <lineage>
        <taxon>Viruses</taxon>
        <taxon>Duplodnaviria</taxon>
        <taxon>Heunggongvirae</taxon>
        <taxon>Uroviricota</taxon>
        <taxon>Caudoviricetes</taxon>
    </lineage>
</organism>